<protein>
    <submittedName>
        <fullName evidence="1">8738_t:CDS:1</fullName>
    </submittedName>
</protein>
<dbReference type="AlphaFoldDB" id="A0A9N9EQ58"/>
<organism evidence="1 2">
    <name type="scientific">Dentiscutata erythropus</name>
    <dbReference type="NCBI Taxonomy" id="1348616"/>
    <lineage>
        <taxon>Eukaryota</taxon>
        <taxon>Fungi</taxon>
        <taxon>Fungi incertae sedis</taxon>
        <taxon>Mucoromycota</taxon>
        <taxon>Glomeromycotina</taxon>
        <taxon>Glomeromycetes</taxon>
        <taxon>Diversisporales</taxon>
        <taxon>Gigasporaceae</taxon>
        <taxon>Dentiscutata</taxon>
    </lineage>
</organism>
<sequence length="127" mass="14312">MNRVISAKKLTKKDTNSRQTSIQVALNFLETQKKTSSAPPLSVCQVASNYGVAEQTLCDAIAKGLFLLQNQTHKHNTRINRLTQLENKNKNLREYIQQLEHPGTTSLALIMNYPQPQQQPAEKKPQA</sequence>
<proteinExistence type="predicted"/>
<reference evidence="1" key="1">
    <citation type="submission" date="2021-06" db="EMBL/GenBank/DDBJ databases">
        <authorList>
            <person name="Kallberg Y."/>
            <person name="Tangrot J."/>
            <person name="Rosling A."/>
        </authorList>
    </citation>
    <scope>NUCLEOTIDE SEQUENCE</scope>
    <source>
        <strain evidence="1">MA453B</strain>
    </source>
</reference>
<evidence type="ECO:0000313" key="2">
    <source>
        <dbReference type="Proteomes" id="UP000789405"/>
    </source>
</evidence>
<evidence type="ECO:0000313" key="1">
    <source>
        <dbReference type="EMBL" id="CAG8685516.1"/>
    </source>
</evidence>
<accession>A0A9N9EQ58</accession>
<dbReference type="Proteomes" id="UP000789405">
    <property type="component" value="Unassembled WGS sequence"/>
</dbReference>
<gene>
    <name evidence="1" type="ORF">DERYTH_LOCUS12083</name>
</gene>
<name>A0A9N9EQ58_9GLOM</name>
<comment type="caution">
    <text evidence="1">The sequence shown here is derived from an EMBL/GenBank/DDBJ whole genome shotgun (WGS) entry which is preliminary data.</text>
</comment>
<dbReference type="OrthoDB" id="10300332at2759"/>
<dbReference type="EMBL" id="CAJVPY010007770">
    <property type="protein sequence ID" value="CAG8685516.1"/>
    <property type="molecule type" value="Genomic_DNA"/>
</dbReference>
<keyword evidence="2" id="KW-1185">Reference proteome</keyword>